<reference evidence="1" key="1">
    <citation type="submission" date="2021-02" db="EMBL/GenBank/DDBJ databases">
        <authorList>
            <person name="Dougan E. K."/>
            <person name="Rhodes N."/>
            <person name="Thang M."/>
            <person name="Chan C."/>
        </authorList>
    </citation>
    <scope>NUCLEOTIDE SEQUENCE</scope>
</reference>
<dbReference type="EMBL" id="CAJNNW010032357">
    <property type="protein sequence ID" value="CAE8712604.1"/>
    <property type="molecule type" value="Genomic_DNA"/>
</dbReference>
<sequence length="150" mass="16349">APGLSLACSGRRQVSTSWYWQAPQIPRACGGSRSIRFLRIWDPRRRPGPAVLSGNGMKDRAGRADHAALSVQAVRFLLELCVGPDGSAGGRNITIMLRSGGSPEVGGTSRIRMWLPNTIAACIISRNFWQACETQYEPQESCTARCFLAQ</sequence>
<proteinExistence type="predicted"/>
<feature type="non-terminal residue" evidence="1">
    <location>
        <position position="1"/>
    </location>
</feature>
<evidence type="ECO:0000313" key="2">
    <source>
        <dbReference type="Proteomes" id="UP000626109"/>
    </source>
</evidence>
<comment type="caution">
    <text evidence="1">The sequence shown here is derived from an EMBL/GenBank/DDBJ whole genome shotgun (WGS) entry which is preliminary data.</text>
</comment>
<dbReference type="AlphaFoldDB" id="A0A813KTW6"/>
<organism evidence="1 2">
    <name type="scientific">Polarella glacialis</name>
    <name type="common">Dinoflagellate</name>
    <dbReference type="NCBI Taxonomy" id="89957"/>
    <lineage>
        <taxon>Eukaryota</taxon>
        <taxon>Sar</taxon>
        <taxon>Alveolata</taxon>
        <taxon>Dinophyceae</taxon>
        <taxon>Suessiales</taxon>
        <taxon>Suessiaceae</taxon>
        <taxon>Polarella</taxon>
    </lineage>
</organism>
<evidence type="ECO:0000313" key="1">
    <source>
        <dbReference type="EMBL" id="CAE8712604.1"/>
    </source>
</evidence>
<dbReference type="Proteomes" id="UP000626109">
    <property type="component" value="Unassembled WGS sequence"/>
</dbReference>
<protein>
    <submittedName>
        <fullName evidence="1">Uncharacterized protein</fullName>
    </submittedName>
</protein>
<accession>A0A813KTW6</accession>
<gene>
    <name evidence="1" type="ORF">PGLA2088_LOCUS37107</name>
</gene>
<name>A0A813KTW6_POLGL</name>